<dbReference type="eggNOG" id="COG2388">
    <property type="taxonomic scope" value="Bacteria"/>
</dbReference>
<dbReference type="Gene3D" id="3.40.630.30">
    <property type="match status" value="1"/>
</dbReference>
<evidence type="ECO:0000259" key="1">
    <source>
        <dbReference type="PROSITE" id="PS51729"/>
    </source>
</evidence>
<protein>
    <submittedName>
        <fullName evidence="2">Uncharacterized protein yjdJ</fullName>
    </submittedName>
</protein>
<dbReference type="STRING" id="1117943.SFHH103_02725"/>
<accession>G9ABC8</accession>
<dbReference type="InterPro" id="IPR016181">
    <property type="entry name" value="Acyl_CoA_acyltransferase"/>
</dbReference>
<organism evidence="2 3">
    <name type="scientific">Sinorhizobium fredii (strain HH103)</name>
    <dbReference type="NCBI Taxonomy" id="1117943"/>
    <lineage>
        <taxon>Bacteria</taxon>
        <taxon>Pseudomonadati</taxon>
        <taxon>Pseudomonadota</taxon>
        <taxon>Alphaproteobacteria</taxon>
        <taxon>Hyphomicrobiales</taxon>
        <taxon>Rhizobiaceae</taxon>
        <taxon>Sinorhizobium/Ensifer group</taxon>
        <taxon>Sinorhizobium</taxon>
    </lineage>
</organism>
<dbReference type="AlphaFoldDB" id="G9ABC8"/>
<dbReference type="InterPro" id="IPR045057">
    <property type="entry name" value="Gcn5-rel_NAT"/>
</dbReference>
<evidence type="ECO:0000313" key="3">
    <source>
        <dbReference type="Proteomes" id="UP000007735"/>
    </source>
</evidence>
<dbReference type="SUPFAM" id="SSF55729">
    <property type="entry name" value="Acyl-CoA N-acyltransferases (Nat)"/>
    <property type="match status" value="1"/>
</dbReference>
<dbReference type="PANTHER" id="PTHR31435">
    <property type="entry name" value="PROTEIN NATD1"/>
    <property type="match status" value="1"/>
</dbReference>
<dbReference type="PROSITE" id="PS51729">
    <property type="entry name" value="GNAT_YJDJ"/>
    <property type="match status" value="1"/>
</dbReference>
<dbReference type="CDD" id="cd04301">
    <property type="entry name" value="NAT_SF"/>
    <property type="match status" value="1"/>
</dbReference>
<sequence>MFLSLNRTRFKETCSSIKQPDEGEARAMQIDEEKTGAKGRYTATIDGHTGEMTYSRSSPHLVIVDHTFVPDELRGKGVGQALARHAVEEARKGGWKIIPLCPFMRAQVMRHPEWRDAIQA</sequence>
<gene>
    <name evidence="2" type="ordered locus">SFHH103_02725</name>
</gene>
<reference evidence="2 3" key="1">
    <citation type="journal article" date="2012" name="J. Bacteriol.">
        <title>Genome sequence of the soybean symbiont Sinorhizobium fredii HH103.</title>
        <authorList>
            <person name="Weidner S."/>
            <person name="Becker A."/>
            <person name="Bonilla I."/>
            <person name="Jaenicke S."/>
            <person name="Lloret J."/>
            <person name="Margaret I."/>
            <person name="Puhler A."/>
            <person name="Ruiz-Sainz J.E."/>
            <person name="Schneiker-Bekel S."/>
            <person name="Szczepanowski R."/>
            <person name="Vinardell J.M."/>
            <person name="Zehner S."/>
            <person name="Gottfert M."/>
        </authorList>
    </citation>
    <scope>NUCLEOTIDE SEQUENCE [LARGE SCALE GENOMIC DNA]</scope>
    <source>
        <strain evidence="2 3">HH103</strain>
    </source>
</reference>
<dbReference type="Proteomes" id="UP000007735">
    <property type="component" value="Chromosome"/>
</dbReference>
<dbReference type="Pfam" id="PF14542">
    <property type="entry name" value="Acetyltransf_CG"/>
    <property type="match status" value="1"/>
</dbReference>
<dbReference type="EMBL" id="HE616890">
    <property type="protein sequence ID" value="CCE97219.1"/>
    <property type="molecule type" value="Genomic_DNA"/>
</dbReference>
<dbReference type="KEGG" id="sfh:SFHH103_02725"/>
<dbReference type="InterPro" id="IPR031165">
    <property type="entry name" value="GNAT_YJDJ"/>
</dbReference>
<dbReference type="PATRIC" id="fig|380.5.peg.2895"/>
<evidence type="ECO:0000313" key="2">
    <source>
        <dbReference type="EMBL" id="CCE97219.1"/>
    </source>
</evidence>
<dbReference type="PANTHER" id="PTHR31435:SF10">
    <property type="entry name" value="BSR4717 PROTEIN"/>
    <property type="match status" value="1"/>
</dbReference>
<dbReference type="HOGENOM" id="CLU_132888_2_1_5"/>
<feature type="domain" description="N-acetyltransferase" evidence="1">
    <location>
        <begin position="33"/>
        <end position="119"/>
    </location>
</feature>
<name>G9ABC8_SINF1</name>
<proteinExistence type="predicted"/>